<name>A0A6D2L1V1_9BRAS</name>
<comment type="caution">
    <text evidence="2">The sequence shown here is derived from an EMBL/GenBank/DDBJ whole genome shotgun (WGS) entry which is preliminary data.</text>
</comment>
<dbReference type="PANTHER" id="PTHR31900:SF34">
    <property type="entry name" value="EMB|CAB62440.1-RELATED"/>
    <property type="match status" value="1"/>
</dbReference>
<dbReference type="Pfam" id="PF00646">
    <property type="entry name" value="F-box"/>
    <property type="match status" value="1"/>
</dbReference>
<sequence>MTNQKRTRVCSNPNTKRNISELPDELVLKILSFLSTKHAVATSLLSKRWKSVWTMVPRLKYEVKGNSYRSERFLDESLFAHQSHFLESISLTIDAYKDIGPWIRTALHHHHCHLREIKIDANYIARTKLPPEMFTCKTLVVLKLKGIVMDVVEPLTTVCLPSLETLHVVSSSRLFDSGSLRMLLSSCNVLTDLIIISKSTFYDDDVFDVSWCKTLVSLKLEGFKDVIMSRSNRISSPEAPTPSSLPFLKTLHASRMVNSKKDSFRRLLSNCPLLSDLALEEKTSRVLLNSDIAMPCLQRLSIITKVKDSTHLCKLLNSYISKLATIAPSFKYFDIHELLFDTRTCFCARVRLTRDPSTLEDARIFLRIVHLEMCIRSERSGKMLVHLLQCFINLKVLKLIKHVYEQGFLYVWEPPRSVPECLLSSLEVLEWRGYTGVYGDRELVSYLLNHALCLKTAKISSEPYVVGNKQQTLKDLAAMSRGSKPCELVLN</sequence>
<dbReference type="InterPro" id="IPR001810">
    <property type="entry name" value="F-box_dom"/>
</dbReference>
<dbReference type="InterPro" id="IPR050232">
    <property type="entry name" value="FBL13/AtMIF1-like"/>
</dbReference>
<dbReference type="SUPFAM" id="SSF81383">
    <property type="entry name" value="F-box domain"/>
    <property type="match status" value="1"/>
</dbReference>
<dbReference type="SUPFAM" id="SSF52047">
    <property type="entry name" value="RNI-like"/>
    <property type="match status" value="1"/>
</dbReference>
<dbReference type="Pfam" id="PF08387">
    <property type="entry name" value="FBD"/>
    <property type="match status" value="1"/>
</dbReference>
<keyword evidence="3" id="KW-1185">Reference proteome</keyword>
<dbReference type="InterPro" id="IPR006566">
    <property type="entry name" value="FBD"/>
</dbReference>
<dbReference type="SMART" id="SM00256">
    <property type="entry name" value="FBOX"/>
    <property type="match status" value="1"/>
</dbReference>
<dbReference type="InterPro" id="IPR055411">
    <property type="entry name" value="LRR_FXL15/At3g58940/PEG3-like"/>
</dbReference>
<dbReference type="AlphaFoldDB" id="A0A6D2L1V1"/>
<dbReference type="PANTHER" id="PTHR31900">
    <property type="entry name" value="F-BOX/RNI SUPERFAMILY PROTEIN-RELATED"/>
    <property type="match status" value="1"/>
</dbReference>
<reference evidence="2" key="1">
    <citation type="submission" date="2020-01" db="EMBL/GenBank/DDBJ databases">
        <authorList>
            <person name="Mishra B."/>
        </authorList>
    </citation>
    <scope>NUCLEOTIDE SEQUENCE [LARGE SCALE GENOMIC DNA]</scope>
</reference>
<evidence type="ECO:0000259" key="1">
    <source>
        <dbReference type="PROSITE" id="PS50181"/>
    </source>
</evidence>
<dbReference type="OrthoDB" id="1105558at2759"/>
<dbReference type="InterPro" id="IPR032675">
    <property type="entry name" value="LRR_dom_sf"/>
</dbReference>
<feature type="domain" description="F-box" evidence="1">
    <location>
        <begin position="16"/>
        <end position="52"/>
    </location>
</feature>
<dbReference type="Proteomes" id="UP000467841">
    <property type="component" value="Unassembled WGS sequence"/>
</dbReference>
<dbReference type="CDD" id="cd22160">
    <property type="entry name" value="F-box_AtFBL13-like"/>
    <property type="match status" value="1"/>
</dbReference>
<dbReference type="PROSITE" id="PS50181">
    <property type="entry name" value="FBOX"/>
    <property type="match status" value="1"/>
</dbReference>
<dbReference type="Gene3D" id="3.80.10.10">
    <property type="entry name" value="Ribonuclease Inhibitor"/>
    <property type="match status" value="1"/>
</dbReference>
<gene>
    <name evidence="2" type="ORF">MERR_LOCUS47756</name>
</gene>
<dbReference type="EMBL" id="CACVBM020001829">
    <property type="protein sequence ID" value="CAA7060520.1"/>
    <property type="molecule type" value="Genomic_DNA"/>
</dbReference>
<dbReference type="Gene3D" id="1.20.1280.50">
    <property type="match status" value="1"/>
</dbReference>
<dbReference type="Pfam" id="PF24758">
    <property type="entry name" value="LRR_At5g56370"/>
    <property type="match status" value="1"/>
</dbReference>
<dbReference type="Pfam" id="PF07723">
    <property type="entry name" value="LRR_2"/>
    <property type="match status" value="1"/>
</dbReference>
<protein>
    <recommendedName>
        <fullName evidence="1">F-box domain-containing protein</fullName>
    </recommendedName>
</protein>
<organism evidence="2 3">
    <name type="scientific">Microthlaspi erraticum</name>
    <dbReference type="NCBI Taxonomy" id="1685480"/>
    <lineage>
        <taxon>Eukaryota</taxon>
        <taxon>Viridiplantae</taxon>
        <taxon>Streptophyta</taxon>
        <taxon>Embryophyta</taxon>
        <taxon>Tracheophyta</taxon>
        <taxon>Spermatophyta</taxon>
        <taxon>Magnoliopsida</taxon>
        <taxon>eudicotyledons</taxon>
        <taxon>Gunneridae</taxon>
        <taxon>Pentapetalae</taxon>
        <taxon>rosids</taxon>
        <taxon>malvids</taxon>
        <taxon>Brassicales</taxon>
        <taxon>Brassicaceae</taxon>
        <taxon>Coluteocarpeae</taxon>
        <taxon>Microthlaspi</taxon>
    </lineage>
</organism>
<dbReference type="SMART" id="SM00579">
    <property type="entry name" value="FBD"/>
    <property type="match status" value="1"/>
</dbReference>
<dbReference type="InterPro" id="IPR036047">
    <property type="entry name" value="F-box-like_dom_sf"/>
</dbReference>
<proteinExistence type="predicted"/>
<evidence type="ECO:0000313" key="2">
    <source>
        <dbReference type="EMBL" id="CAA7060520.1"/>
    </source>
</evidence>
<accession>A0A6D2L1V1</accession>
<dbReference type="InterPro" id="IPR053781">
    <property type="entry name" value="F-box_AtFBL13-like"/>
</dbReference>
<evidence type="ECO:0000313" key="3">
    <source>
        <dbReference type="Proteomes" id="UP000467841"/>
    </source>
</evidence>
<dbReference type="InterPro" id="IPR013101">
    <property type="entry name" value="LRR_PRU1-like"/>
</dbReference>